<organism evidence="5 6">
    <name type="scientific">Agrilus planipennis</name>
    <name type="common">Emerald ash borer</name>
    <name type="synonym">Agrilus marcopoli</name>
    <dbReference type="NCBI Taxonomy" id="224129"/>
    <lineage>
        <taxon>Eukaryota</taxon>
        <taxon>Metazoa</taxon>
        <taxon>Ecdysozoa</taxon>
        <taxon>Arthropoda</taxon>
        <taxon>Hexapoda</taxon>
        <taxon>Insecta</taxon>
        <taxon>Pterygota</taxon>
        <taxon>Neoptera</taxon>
        <taxon>Endopterygota</taxon>
        <taxon>Coleoptera</taxon>
        <taxon>Polyphaga</taxon>
        <taxon>Elateriformia</taxon>
        <taxon>Buprestoidea</taxon>
        <taxon>Buprestidae</taxon>
        <taxon>Agrilinae</taxon>
        <taxon>Agrilus</taxon>
    </lineage>
</organism>
<name>A0A1W4XC44_AGRPL</name>
<dbReference type="InterPro" id="IPR039717">
    <property type="entry name" value="Hgh1"/>
</dbReference>
<dbReference type="InterPro" id="IPR007206">
    <property type="entry name" value="Protein_HGH1_C"/>
</dbReference>
<dbReference type="AlphaFoldDB" id="A0A1W4XC44"/>
<dbReference type="InParanoid" id="A0A1W4XC44"/>
<evidence type="ECO:0000313" key="6">
    <source>
        <dbReference type="RefSeq" id="XP_018333691.1"/>
    </source>
</evidence>
<dbReference type="Pfam" id="PF04063">
    <property type="entry name" value="DUF383"/>
    <property type="match status" value="1"/>
</dbReference>
<feature type="domain" description="Protein HGH1 N-terminal" evidence="3">
    <location>
        <begin position="87"/>
        <end position="259"/>
    </location>
</feature>
<dbReference type="InterPro" id="IPR011989">
    <property type="entry name" value="ARM-like"/>
</dbReference>
<dbReference type="OrthoDB" id="338814at2759"/>
<dbReference type="RefSeq" id="XP_018333691.1">
    <property type="nucleotide sequence ID" value="XM_018478189.2"/>
</dbReference>
<dbReference type="SUPFAM" id="SSF48371">
    <property type="entry name" value="ARM repeat"/>
    <property type="match status" value="1"/>
</dbReference>
<dbReference type="Proteomes" id="UP000192223">
    <property type="component" value="Unplaced"/>
</dbReference>
<evidence type="ECO:0000256" key="2">
    <source>
        <dbReference type="ARBA" id="ARBA00014076"/>
    </source>
</evidence>
<dbReference type="InterPro" id="IPR016024">
    <property type="entry name" value="ARM-type_fold"/>
</dbReference>
<protein>
    <recommendedName>
        <fullName evidence="2">Protein HGH1 homolog</fullName>
    </recommendedName>
</protein>
<dbReference type="GeneID" id="108742851"/>
<evidence type="ECO:0000313" key="5">
    <source>
        <dbReference type="Proteomes" id="UP000192223"/>
    </source>
</evidence>
<sequence length="347" mass="39890">MSTKKLMFGLEDIVAVTSHKEGLEALIKQPNLLFVIAKLLKDKQNKKHNLVILILINVSAEEKGAEALLNLRESSGLCICKELFDFILNSEEGLSNNCCKVLTNLSHYEYLTERVIDALELSNISLDKTAAVFTNKNSVGGSAGLDYLGLFFSNLSQTPRGRKLILDEEKCILQRLLPYTEYTESLVCRKGIVGMIRNCCFETDFHKWLLSENVDILPRLLLPLADGTEFDEEDNDKLPIDLQYLAEDKQRDEDPEIRCMLLESLTLLCSKRENREYIRDKNTYVILRELHKWEQNKKALVVCENLVNILIRTEDEIGEDDLQQLEVPEDLQEKFNKFDLEILEEND</sequence>
<evidence type="ECO:0000259" key="3">
    <source>
        <dbReference type="Pfam" id="PF04063"/>
    </source>
</evidence>
<accession>A0A1W4XC44</accession>
<keyword evidence="5" id="KW-1185">Reference proteome</keyword>
<dbReference type="PANTHER" id="PTHR13387">
    <property type="entry name" value="PROTEIN HGH1 HOMOLOG"/>
    <property type="match status" value="1"/>
</dbReference>
<reference evidence="6" key="1">
    <citation type="submission" date="2025-08" db="UniProtKB">
        <authorList>
            <consortium name="RefSeq"/>
        </authorList>
    </citation>
    <scope>IDENTIFICATION</scope>
    <source>
        <tissue evidence="6">Entire body</tissue>
    </source>
</reference>
<dbReference type="Gene3D" id="1.25.10.10">
    <property type="entry name" value="Leucine-rich Repeat Variant"/>
    <property type="match status" value="1"/>
</dbReference>
<feature type="domain" description="Protein HGH1 C-terminal" evidence="4">
    <location>
        <begin position="264"/>
        <end position="317"/>
    </location>
</feature>
<dbReference type="Pfam" id="PF04064">
    <property type="entry name" value="DUF384"/>
    <property type="match status" value="1"/>
</dbReference>
<dbReference type="STRING" id="224129.A0A1W4XC44"/>
<dbReference type="KEGG" id="apln:108742851"/>
<gene>
    <name evidence="6" type="primary">LOC108742851</name>
</gene>
<dbReference type="FunCoup" id="A0A1W4XC44">
    <property type="interactions" value="1596"/>
</dbReference>
<proteinExistence type="inferred from homology"/>
<dbReference type="InterPro" id="IPR007205">
    <property type="entry name" value="Protein_HGH1_N"/>
</dbReference>
<dbReference type="PANTHER" id="PTHR13387:SF9">
    <property type="entry name" value="PROTEIN HGH1 HOMOLOG"/>
    <property type="match status" value="1"/>
</dbReference>
<comment type="similarity">
    <text evidence="1">Belongs to the HGH1 family.</text>
</comment>
<evidence type="ECO:0000256" key="1">
    <source>
        <dbReference type="ARBA" id="ARBA00006712"/>
    </source>
</evidence>
<evidence type="ECO:0000259" key="4">
    <source>
        <dbReference type="Pfam" id="PF04064"/>
    </source>
</evidence>